<feature type="compositionally biased region" description="Basic and acidic residues" evidence="1">
    <location>
        <begin position="45"/>
        <end position="63"/>
    </location>
</feature>
<reference evidence="2 3" key="1">
    <citation type="journal article" date="2016" name="Sci. Rep.">
        <title>Metabolic traits of an uncultured archaeal lineage -MSBL1- from brine pools of the Red Sea.</title>
        <authorList>
            <person name="Mwirichia R."/>
            <person name="Alam I."/>
            <person name="Rashid M."/>
            <person name="Vinu M."/>
            <person name="Ba-Alawi W."/>
            <person name="Anthony Kamau A."/>
            <person name="Kamanda Ngugi D."/>
            <person name="Goker M."/>
            <person name="Klenk H.P."/>
            <person name="Bajic V."/>
            <person name="Stingl U."/>
        </authorList>
    </citation>
    <scope>NUCLEOTIDE SEQUENCE [LARGE SCALE GENOMIC DNA]</scope>
    <source>
        <strain evidence="2">SCGC-AAA259E22</strain>
    </source>
</reference>
<dbReference type="AlphaFoldDB" id="A0A133UHY6"/>
<keyword evidence="3" id="KW-1185">Reference proteome</keyword>
<accession>A0A133UHY6</accession>
<protein>
    <submittedName>
        <fullName evidence="2">Uncharacterized protein</fullName>
    </submittedName>
</protein>
<evidence type="ECO:0000313" key="2">
    <source>
        <dbReference type="EMBL" id="KXA93785.1"/>
    </source>
</evidence>
<gene>
    <name evidence="2" type="ORF">AKJ66_01030</name>
</gene>
<proteinExistence type="predicted"/>
<dbReference type="EMBL" id="LHXP01000007">
    <property type="protein sequence ID" value="KXA93785.1"/>
    <property type="molecule type" value="Genomic_DNA"/>
</dbReference>
<feature type="region of interest" description="Disordered" evidence="1">
    <location>
        <begin position="1"/>
        <end position="63"/>
    </location>
</feature>
<name>A0A133UHY6_9EURY</name>
<sequence length="63" mass="6827">MKEFSVTAKGAPPKPSMGGLHRPTANASLRSAPQKIIIIKNRNRRGGEKGRTGNQFDGHEEIS</sequence>
<comment type="caution">
    <text evidence="2">The sequence shown here is derived from an EMBL/GenBank/DDBJ whole genome shotgun (WGS) entry which is preliminary data.</text>
</comment>
<evidence type="ECO:0000313" key="3">
    <source>
        <dbReference type="Proteomes" id="UP000070657"/>
    </source>
</evidence>
<organism evidence="2 3">
    <name type="scientific">candidate division MSBL1 archaeon SCGC-AAA259E22</name>
    <dbReference type="NCBI Taxonomy" id="1698265"/>
    <lineage>
        <taxon>Archaea</taxon>
        <taxon>Methanobacteriati</taxon>
        <taxon>Methanobacteriota</taxon>
        <taxon>candidate division MSBL1</taxon>
    </lineage>
</organism>
<dbReference type="Proteomes" id="UP000070657">
    <property type="component" value="Unassembled WGS sequence"/>
</dbReference>
<evidence type="ECO:0000256" key="1">
    <source>
        <dbReference type="SAM" id="MobiDB-lite"/>
    </source>
</evidence>